<keyword evidence="15 16" id="KW-0961">Cell wall biogenesis/degradation</keyword>
<keyword evidence="11 16" id="KW-1133">Transmembrane helix</keyword>
<evidence type="ECO:0000256" key="8">
    <source>
        <dbReference type="ARBA" id="ARBA00022801"/>
    </source>
</evidence>
<comment type="catalytic activity">
    <reaction evidence="16">
        <text>Preferential cleavage: (Ac)2-L-Lys-D-Ala-|-D-Ala. Also transpeptidation of peptidyl-alanyl moieties that are N-acyl substituents of D-alanine.</text>
        <dbReference type="EC" id="3.4.16.4"/>
    </reaction>
</comment>
<keyword evidence="13 16" id="KW-0717">Septation</keyword>
<keyword evidence="8 16" id="KW-0378">Hydrolase</keyword>
<dbReference type="RefSeq" id="WP_087146256.1">
    <property type="nucleotide sequence ID" value="NZ_FUKJ01000097.1"/>
</dbReference>
<dbReference type="GO" id="GO:0006508">
    <property type="term" value="P:proteolysis"/>
    <property type="evidence" value="ECO:0007669"/>
    <property type="project" value="UniProtKB-KW"/>
</dbReference>
<evidence type="ECO:0000256" key="16">
    <source>
        <dbReference type="HAMAP-Rule" id="MF_02080"/>
    </source>
</evidence>
<dbReference type="GO" id="GO:0005886">
    <property type="term" value="C:plasma membrane"/>
    <property type="evidence" value="ECO:0007669"/>
    <property type="project" value="UniProtKB-UniRule"/>
</dbReference>
<keyword evidence="10 16" id="KW-0573">Peptidoglycan synthesis</keyword>
<dbReference type="OrthoDB" id="9789078at2"/>
<name>A0A1R4H3K6_9GAMM</name>
<feature type="active site" description="Acyl-ester intermediate" evidence="16">
    <location>
        <position position="336"/>
    </location>
</feature>
<organism evidence="19 20">
    <name type="scientific">Crenothrix polyspora</name>
    <dbReference type="NCBI Taxonomy" id="360316"/>
    <lineage>
        <taxon>Bacteria</taxon>
        <taxon>Pseudomonadati</taxon>
        <taxon>Pseudomonadota</taxon>
        <taxon>Gammaproteobacteria</taxon>
        <taxon>Methylococcales</taxon>
        <taxon>Crenotrichaceae</taxon>
        <taxon>Crenothrix</taxon>
    </lineage>
</organism>
<gene>
    <name evidence="16 19" type="primary">ftsI</name>
    <name evidence="19" type="ORF">CRENPOLYSF2_1860016</name>
</gene>
<evidence type="ECO:0000259" key="18">
    <source>
        <dbReference type="Pfam" id="PF03717"/>
    </source>
</evidence>
<dbReference type="EC" id="3.4.16.4" evidence="16"/>
<keyword evidence="4 16" id="KW-0132">Cell division</keyword>
<dbReference type="GO" id="GO:0008955">
    <property type="term" value="F:peptidoglycan glycosyltransferase activity"/>
    <property type="evidence" value="ECO:0007669"/>
    <property type="project" value="InterPro"/>
</dbReference>
<dbReference type="HAMAP" id="MF_02080">
    <property type="entry name" value="FtsI_transpept"/>
    <property type="match status" value="1"/>
</dbReference>
<dbReference type="SUPFAM" id="SSF56519">
    <property type="entry name" value="Penicillin binding protein dimerisation domain"/>
    <property type="match status" value="1"/>
</dbReference>
<dbReference type="GO" id="GO:0008360">
    <property type="term" value="P:regulation of cell shape"/>
    <property type="evidence" value="ECO:0007669"/>
    <property type="project" value="UniProtKB-KW"/>
</dbReference>
<proteinExistence type="inferred from homology"/>
<reference evidence="20" key="1">
    <citation type="submission" date="2017-02" db="EMBL/GenBank/DDBJ databases">
        <authorList>
            <person name="Daims H."/>
        </authorList>
    </citation>
    <scope>NUCLEOTIDE SEQUENCE [LARGE SCALE GENOMIC DNA]</scope>
</reference>
<evidence type="ECO:0000313" key="19">
    <source>
        <dbReference type="EMBL" id="SJM90809.1"/>
    </source>
</evidence>
<dbReference type="UniPathway" id="UPA00219"/>
<dbReference type="GO" id="GO:0008658">
    <property type="term" value="F:penicillin binding"/>
    <property type="evidence" value="ECO:0007669"/>
    <property type="project" value="InterPro"/>
</dbReference>
<dbReference type="SUPFAM" id="SSF56601">
    <property type="entry name" value="beta-lactamase/transpeptidase-like"/>
    <property type="match status" value="1"/>
</dbReference>
<dbReference type="InterPro" id="IPR012338">
    <property type="entry name" value="Beta-lactam/transpept-like"/>
</dbReference>
<keyword evidence="6 16" id="KW-0645">Protease</keyword>
<dbReference type="Proteomes" id="UP000195442">
    <property type="component" value="Unassembled WGS sequence"/>
</dbReference>
<dbReference type="Gene3D" id="3.40.710.10">
    <property type="entry name" value="DD-peptidase/beta-lactamase superfamily"/>
    <property type="match status" value="1"/>
</dbReference>
<dbReference type="GO" id="GO:0043093">
    <property type="term" value="P:FtsZ-dependent cytokinesis"/>
    <property type="evidence" value="ECO:0007669"/>
    <property type="project" value="UniProtKB-UniRule"/>
</dbReference>
<comment type="function">
    <text evidence="16">Catalyzes cross-linking of the peptidoglycan cell wall at the division septum.</text>
</comment>
<evidence type="ECO:0000256" key="9">
    <source>
        <dbReference type="ARBA" id="ARBA00022960"/>
    </source>
</evidence>
<evidence type="ECO:0000256" key="2">
    <source>
        <dbReference type="ARBA" id="ARBA00022475"/>
    </source>
</evidence>
<comment type="pathway">
    <text evidence="16">Cell wall biogenesis; peptidoglycan biosynthesis.</text>
</comment>
<keyword evidence="9 16" id="KW-0133">Cell shape</keyword>
<dbReference type="GO" id="GO:0071555">
    <property type="term" value="P:cell wall organization"/>
    <property type="evidence" value="ECO:0007669"/>
    <property type="project" value="UniProtKB-KW"/>
</dbReference>
<keyword evidence="12 16" id="KW-0472">Membrane</keyword>
<dbReference type="InterPro" id="IPR037532">
    <property type="entry name" value="FtsI_transpept"/>
</dbReference>
<dbReference type="InterPro" id="IPR001460">
    <property type="entry name" value="PCN-bd_Tpept"/>
</dbReference>
<dbReference type="GO" id="GO:0009252">
    <property type="term" value="P:peptidoglycan biosynthetic process"/>
    <property type="evidence" value="ECO:0007669"/>
    <property type="project" value="UniProtKB-UniRule"/>
</dbReference>
<keyword evidence="14 16" id="KW-0131">Cell cycle</keyword>
<feature type="domain" description="Penicillin-binding protein dimerisation" evidence="18">
    <location>
        <begin position="66"/>
        <end position="246"/>
    </location>
</feature>
<keyword evidence="5 16" id="KW-0121">Carboxypeptidase</keyword>
<evidence type="ECO:0000313" key="20">
    <source>
        <dbReference type="Proteomes" id="UP000195442"/>
    </source>
</evidence>
<dbReference type="Pfam" id="PF03717">
    <property type="entry name" value="PBP_dimer"/>
    <property type="match status" value="1"/>
</dbReference>
<evidence type="ECO:0000256" key="5">
    <source>
        <dbReference type="ARBA" id="ARBA00022645"/>
    </source>
</evidence>
<protein>
    <recommendedName>
        <fullName evidence="16">Peptidoglycan D,D-transpeptidase FtsI</fullName>
        <ecNumber evidence="16">3.4.16.4</ecNumber>
    </recommendedName>
    <alternativeName>
        <fullName evidence="16">Penicillin-binding protein 3</fullName>
        <shortName evidence="16">PBP-3</shortName>
    </alternativeName>
</protein>
<keyword evidence="2 16" id="KW-1003">Cell membrane</keyword>
<evidence type="ECO:0000256" key="12">
    <source>
        <dbReference type="ARBA" id="ARBA00023136"/>
    </source>
</evidence>
<evidence type="ECO:0000256" key="10">
    <source>
        <dbReference type="ARBA" id="ARBA00022984"/>
    </source>
</evidence>
<dbReference type="Pfam" id="PF00905">
    <property type="entry name" value="Transpeptidase"/>
    <property type="match status" value="1"/>
</dbReference>
<dbReference type="PANTHER" id="PTHR30627:SF1">
    <property type="entry name" value="PEPTIDOGLYCAN D,D-TRANSPEPTIDASE FTSI"/>
    <property type="match status" value="1"/>
</dbReference>
<dbReference type="GO" id="GO:0009002">
    <property type="term" value="F:serine-type D-Ala-D-Ala carboxypeptidase activity"/>
    <property type="evidence" value="ECO:0007669"/>
    <property type="project" value="UniProtKB-UniRule"/>
</dbReference>
<comment type="subcellular location">
    <subcellularLocation>
        <location evidence="1">Membrane</location>
    </subcellularLocation>
</comment>
<dbReference type="InterPro" id="IPR036138">
    <property type="entry name" value="PBP_dimer_sf"/>
</dbReference>
<evidence type="ECO:0000256" key="6">
    <source>
        <dbReference type="ARBA" id="ARBA00022670"/>
    </source>
</evidence>
<dbReference type="InterPro" id="IPR050515">
    <property type="entry name" value="Beta-lactam/transpept"/>
</dbReference>
<evidence type="ECO:0000256" key="11">
    <source>
        <dbReference type="ARBA" id="ARBA00022989"/>
    </source>
</evidence>
<feature type="domain" description="Penicillin-binding protein transpeptidase" evidence="17">
    <location>
        <begin position="289"/>
        <end position="584"/>
    </location>
</feature>
<dbReference type="InterPro" id="IPR005311">
    <property type="entry name" value="PBP_dimer"/>
</dbReference>
<keyword evidence="7 16" id="KW-0812">Transmembrane</keyword>
<evidence type="ECO:0000256" key="4">
    <source>
        <dbReference type="ARBA" id="ARBA00022618"/>
    </source>
</evidence>
<evidence type="ECO:0000256" key="15">
    <source>
        <dbReference type="ARBA" id="ARBA00023316"/>
    </source>
</evidence>
<comment type="similarity">
    <text evidence="16">Belongs to the transpeptidase family. FtsI subfamily.</text>
</comment>
<dbReference type="PANTHER" id="PTHR30627">
    <property type="entry name" value="PEPTIDOGLYCAN D,D-TRANSPEPTIDASE"/>
    <property type="match status" value="1"/>
</dbReference>
<accession>A0A1R4H3K6</accession>
<dbReference type="Gene3D" id="3.90.1310.10">
    <property type="entry name" value="Penicillin-binding protein 2a (Domain 2)"/>
    <property type="match status" value="1"/>
</dbReference>
<evidence type="ECO:0000256" key="7">
    <source>
        <dbReference type="ARBA" id="ARBA00022692"/>
    </source>
</evidence>
<evidence type="ECO:0000256" key="1">
    <source>
        <dbReference type="ARBA" id="ARBA00004370"/>
    </source>
</evidence>
<dbReference type="EMBL" id="FUKJ01000097">
    <property type="protein sequence ID" value="SJM90809.1"/>
    <property type="molecule type" value="Genomic_DNA"/>
</dbReference>
<dbReference type="GO" id="GO:0000917">
    <property type="term" value="P:division septum assembly"/>
    <property type="evidence" value="ECO:0007669"/>
    <property type="project" value="UniProtKB-KW"/>
</dbReference>
<dbReference type="Gene3D" id="3.30.450.330">
    <property type="match status" value="1"/>
</dbReference>
<sequence>MVEFRSSRNNKARKPASDFSGRRKFVVALMMGCMLILVARAVDLQVISKKYLKEQGDMRHVDDVSVSAYRGMITDRNGAPLAISSPVQTVSVVPRQLNVDDENQILALEKKLKKAQHQPLTADQKNEVRSEYKKDKALKVRKMLKILALPAQKATELLNAKSKFSYLAQRINPVIADQVRALELPGVNVEHSFKRFYPTGEVSGHLIGFTDVNDIGQEGLERSYENLLKGTPGSKRVIRDGQRQIIGDVENIKEPVAGKMLELSIDQRIQYLAYRELQSAVDHHRAKSGTLVVLDAKSGEVLAAVNQPSFNPNTKTNLKESLYRNRALTNIFEPGSTVKPFVVAAAMDGGYIRSNELFETHGIFPVGKHTVRDVHNYGTLDATGVLKKSSNIGVAKMALKMPPDYFWGVYHKLGFGVSAGSGFPGEASGNLLDYQRWREFDIATLSFGYGLNVSALQLARSYTALADDGVLHSVSLLKRDEDIDAQRVFSAKTAKKVRAMLETVISKEGTAYEARVDGYKVAGKTGTVKKAGSHGYSEKSYFAVFAGMAPASNPRLIIVVMIDEPSAGDYYGGLVSAPVFSKVMAGALRIMEVAPDEENTMPILLTKKGVIRPL</sequence>
<keyword evidence="3 16" id="KW-0997">Cell inner membrane</keyword>
<dbReference type="AlphaFoldDB" id="A0A1R4H3K6"/>
<evidence type="ECO:0000256" key="13">
    <source>
        <dbReference type="ARBA" id="ARBA00023210"/>
    </source>
</evidence>
<evidence type="ECO:0000256" key="3">
    <source>
        <dbReference type="ARBA" id="ARBA00022519"/>
    </source>
</evidence>
<evidence type="ECO:0000256" key="14">
    <source>
        <dbReference type="ARBA" id="ARBA00023306"/>
    </source>
</evidence>
<keyword evidence="20" id="KW-1185">Reference proteome</keyword>
<evidence type="ECO:0000259" key="17">
    <source>
        <dbReference type="Pfam" id="PF00905"/>
    </source>
</evidence>